<keyword evidence="4 6" id="KW-0472">Membrane</keyword>
<feature type="transmembrane region" description="Helical" evidence="6">
    <location>
        <begin position="55"/>
        <end position="73"/>
    </location>
</feature>
<reference evidence="8" key="1">
    <citation type="journal article" date="2019" name="Int. J. Syst. Evol. Microbiol.">
        <title>The Global Catalogue of Microorganisms (GCM) 10K type strain sequencing project: providing services to taxonomists for standard genome sequencing and annotation.</title>
        <authorList>
            <consortium name="The Broad Institute Genomics Platform"/>
            <consortium name="The Broad Institute Genome Sequencing Center for Infectious Disease"/>
            <person name="Wu L."/>
            <person name="Ma J."/>
        </authorList>
    </citation>
    <scope>NUCLEOTIDE SEQUENCE [LARGE SCALE GENOMIC DNA]</scope>
    <source>
        <strain evidence="8">JCM 9371</strain>
    </source>
</reference>
<accession>A0ABW2XQF0</accession>
<feature type="transmembrane region" description="Helical" evidence="6">
    <location>
        <begin position="168"/>
        <end position="192"/>
    </location>
</feature>
<dbReference type="Pfam" id="PF03006">
    <property type="entry name" value="HlyIII"/>
    <property type="match status" value="1"/>
</dbReference>
<feature type="transmembrane region" description="Helical" evidence="6">
    <location>
        <begin position="144"/>
        <end position="162"/>
    </location>
</feature>
<feature type="transmembrane region" description="Helical" evidence="6">
    <location>
        <begin position="118"/>
        <end position="137"/>
    </location>
</feature>
<evidence type="ECO:0000256" key="3">
    <source>
        <dbReference type="ARBA" id="ARBA00022989"/>
    </source>
</evidence>
<comment type="subcellular location">
    <subcellularLocation>
        <location evidence="1">Membrane</location>
        <topology evidence="1">Multi-pass membrane protein</topology>
    </subcellularLocation>
</comment>
<proteinExistence type="predicted"/>
<dbReference type="Proteomes" id="UP001597063">
    <property type="component" value="Unassembled WGS sequence"/>
</dbReference>
<organism evidence="7 8">
    <name type="scientific">Actinomadura fibrosa</name>
    <dbReference type="NCBI Taxonomy" id="111802"/>
    <lineage>
        <taxon>Bacteria</taxon>
        <taxon>Bacillati</taxon>
        <taxon>Actinomycetota</taxon>
        <taxon>Actinomycetes</taxon>
        <taxon>Streptosporangiales</taxon>
        <taxon>Thermomonosporaceae</taxon>
        <taxon>Actinomadura</taxon>
    </lineage>
</organism>
<feature type="region of interest" description="Disordered" evidence="5">
    <location>
        <begin position="1"/>
        <end position="24"/>
    </location>
</feature>
<evidence type="ECO:0000256" key="2">
    <source>
        <dbReference type="ARBA" id="ARBA00022692"/>
    </source>
</evidence>
<dbReference type="InterPro" id="IPR004254">
    <property type="entry name" value="AdipoR/HlyIII-related"/>
</dbReference>
<protein>
    <submittedName>
        <fullName evidence="7">Hemolysin III family protein</fullName>
    </submittedName>
</protein>
<evidence type="ECO:0000256" key="4">
    <source>
        <dbReference type="ARBA" id="ARBA00023136"/>
    </source>
</evidence>
<comment type="caution">
    <text evidence="7">The sequence shown here is derived from an EMBL/GenBank/DDBJ whole genome shotgun (WGS) entry which is preliminary data.</text>
</comment>
<evidence type="ECO:0000313" key="7">
    <source>
        <dbReference type="EMBL" id="MFD0686501.1"/>
    </source>
</evidence>
<feature type="transmembrane region" description="Helical" evidence="6">
    <location>
        <begin position="30"/>
        <end position="49"/>
    </location>
</feature>
<name>A0ABW2XQF0_9ACTN</name>
<gene>
    <name evidence="7" type="ORF">ACFQZM_18520</name>
</gene>
<dbReference type="RefSeq" id="WP_131762715.1">
    <property type="nucleotide sequence ID" value="NZ_CAACUY010000251.1"/>
</dbReference>
<keyword evidence="8" id="KW-1185">Reference proteome</keyword>
<evidence type="ECO:0000256" key="6">
    <source>
        <dbReference type="SAM" id="Phobius"/>
    </source>
</evidence>
<evidence type="ECO:0000256" key="1">
    <source>
        <dbReference type="ARBA" id="ARBA00004141"/>
    </source>
</evidence>
<sequence>MTTAVTDESPAPSPDGPEAPSPTRPRLRGWLHLGAFPAVLVAGLVLVALGPSPEARLASAVYVATSGMLFGISGTYHRQRSHRLLEVLRRFDHANIYLIIAGTYTPFAVVALDGGVRVAVLATVWTGAVAGVVFRTVWIGAPRALYVTLYIVLGWVAVLFMPQFLDGAGLAACLMVAAGGICYSVGGVVYGLRRPNPSPRWFGFHEVFHAFTLAAYVLQYIAVSLVVYQSG</sequence>
<evidence type="ECO:0000313" key="8">
    <source>
        <dbReference type="Proteomes" id="UP001597063"/>
    </source>
</evidence>
<keyword evidence="3 6" id="KW-1133">Transmembrane helix</keyword>
<evidence type="ECO:0000256" key="5">
    <source>
        <dbReference type="SAM" id="MobiDB-lite"/>
    </source>
</evidence>
<keyword evidence="2 6" id="KW-0812">Transmembrane</keyword>
<feature type="transmembrane region" description="Helical" evidence="6">
    <location>
        <begin position="204"/>
        <end position="228"/>
    </location>
</feature>
<dbReference type="EMBL" id="JBHTGP010000011">
    <property type="protein sequence ID" value="MFD0686501.1"/>
    <property type="molecule type" value="Genomic_DNA"/>
</dbReference>
<dbReference type="PANTHER" id="PTHR20855:SF3">
    <property type="entry name" value="LD03007P"/>
    <property type="match status" value="1"/>
</dbReference>
<dbReference type="PANTHER" id="PTHR20855">
    <property type="entry name" value="ADIPOR/PROGESTIN RECEPTOR-RELATED"/>
    <property type="match status" value="1"/>
</dbReference>
<feature type="transmembrane region" description="Helical" evidence="6">
    <location>
        <begin position="94"/>
        <end position="112"/>
    </location>
</feature>
<feature type="compositionally biased region" description="Pro residues" evidence="5">
    <location>
        <begin position="11"/>
        <end position="23"/>
    </location>
</feature>